<name>A0A2V5KB59_9BACL</name>
<dbReference type="Proteomes" id="UP000247476">
    <property type="component" value="Unassembled WGS sequence"/>
</dbReference>
<dbReference type="PANTHER" id="PTHR35024">
    <property type="entry name" value="HYPOTHETICAL CYTOSOLIC PROTEIN"/>
    <property type="match status" value="1"/>
</dbReference>
<dbReference type="InterPro" id="IPR007607">
    <property type="entry name" value="BacA/B"/>
</dbReference>
<protein>
    <submittedName>
        <fullName evidence="2">Cytoplasmic protein</fullName>
    </submittedName>
</protein>
<comment type="caution">
    <text evidence="2">The sequence shown here is derived from an EMBL/GenBank/DDBJ whole genome shotgun (WGS) entry which is preliminary data.</text>
</comment>
<dbReference type="EMBL" id="QJVJ01000004">
    <property type="protein sequence ID" value="PYI55163.1"/>
    <property type="molecule type" value="Genomic_DNA"/>
</dbReference>
<gene>
    <name evidence="2" type="ORF">DLM86_11600</name>
</gene>
<dbReference type="PANTHER" id="PTHR35024:SF4">
    <property type="entry name" value="POLYMER-FORMING CYTOSKELETAL PROTEIN"/>
    <property type="match status" value="1"/>
</dbReference>
<sequence>MNISGVLGGAGGGEFNVVSINGHGTIDGSLDCIGFVCNGRATVNGPLLSETVEVNGSTSFNGKLDAGRMRVNGKSDIAGPMAVRDFRVDGHAKVGGHLSGEEIEVNGYLTVKGNCDAESFRSHGCFRIDGLLNAGTIEVNLMFAECRAKEIGGETITVRRTGNGSAIGKLVKALVFSQDALVADAIEGDDVRLEYTKAGVVRGTNVVIGPGSEIGLVEYKDNLSVHTDAKVSASKQL</sequence>
<organism evidence="2 3">
    <name type="scientific">Paenibacillus flagellatus</name>
    <dbReference type="NCBI Taxonomy" id="2211139"/>
    <lineage>
        <taxon>Bacteria</taxon>
        <taxon>Bacillati</taxon>
        <taxon>Bacillota</taxon>
        <taxon>Bacilli</taxon>
        <taxon>Bacillales</taxon>
        <taxon>Paenibacillaceae</taxon>
        <taxon>Paenibacillus</taxon>
    </lineage>
</organism>
<comment type="similarity">
    <text evidence="1">Belongs to the bactofilin family.</text>
</comment>
<reference evidence="2 3" key="1">
    <citation type="submission" date="2018-05" db="EMBL/GenBank/DDBJ databases">
        <title>Paenibacillus flagellatus sp. nov., isolated from selenium mineral soil.</title>
        <authorList>
            <person name="Dai X."/>
        </authorList>
    </citation>
    <scope>NUCLEOTIDE SEQUENCE [LARGE SCALE GENOMIC DNA]</scope>
    <source>
        <strain evidence="2 3">DXL2</strain>
    </source>
</reference>
<accession>A0A2V5KB59</accession>
<evidence type="ECO:0000313" key="3">
    <source>
        <dbReference type="Proteomes" id="UP000247476"/>
    </source>
</evidence>
<evidence type="ECO:0000313" key="2">
    <source>
        <dbReference type="EMBL" id="PYI55163.1"/>
    </source>
</evidence>
<keyword evidence="3" id="KW-1185">Reference proteome</keyword>
<dbReference type="AlphaFoldDB" id="A0A2V5KB59"/>
<proteinExistence type="inferred from homology"/>
<evidence type="ECO:0000256" key="1">
    <source>
        <dbReference type="ARBA" id="ARBA00044755"/>
    </source>
</evidence>